<evidence type="ECO:0000256" key="4">
    <source>
        <dbReference type="ARBA" id="ARBA00012944"/>
    </source>
</evidence>
<accession>E3VT86</accession>
<sequence length="96" mass="11320">MMTLNLFVPFFMFVVGLVSFTYKCKHLLLMLMSLEFVVLSIYLTMFFMFNSFLFEYYFSLVFISIMVCESALGLSILVVMVRSYGNDYFQSLSVLW</sequence>
<comment type="catalytic activity">
    <reaction evidence="16 17">
        <text>a ubiquinone + NADH + 5 H(+)(in) = a ubiquinol + NAD(+) + 4 H(+)(out)</text>
        <dbReference type="Rhea" id="RHEA:29091"/>
        <dbReference type="Rhea" id="RHEA-COMP:9565"/>
        <dbReference type="Rhea" id="RHEA-COMP:9566"/>
        <dbReference type="ChEBI" id="CHEBI:15378"/>
        <dbReference type="ChEBI" id="CHEBI:16389"/>
        <dbReference type="ChEBI" id="CHEBI:17976"/>
        <dbReference type="ChEBI" id="CHEBI:57540"/>
        <dbReference type="ChEBI" id="CHEBI:57945"/>
        <dbReference type="EC" id="7.1.1.2"/>
    </reaction>
</comment>
<evidence type="ECO:0000256" key="1">
    <source>
        <dbReference type="ARBA" id="ARBA00003257"/>
    </source>
</evidence>
<evidence type="ECO:0000256" key="7">
    <source>
        <dbReference type="ARBA" id="ARBA00022660"/>
    </source>
</evidence>
<evidence type="ECO:0000256" key="12">
    <source>
        <dbReference type="ARBA" id="ARBA00023027"/>
    </source>
</evidence>
<dbReference type="InterPro" id="IPR039428">
    <property type="entry name" value="NUOK/Mnh_C1-like"/>
</dbReference>
<keyword evidence="10 17" id="KW-0249">Electron transport</keyword>
<dbReference type="GO" id="GO:0016651">
    <property type="term" value="F:oxidoreductase activity, acting on NAD(P)H"/>
    <property type="evidence" value="ECO:0007669"/>
    <property type="project" value="InterPro"/>
</dbReference>
<geneLocation type="mitochondrion" evidence="18"/>
<dbReference type="EMBL" id="HQ232814">
    <property type="protein sequence ID" value="ADO60524.1"/>
    <property type="molecule type" value="Genomic_DNA"/>
</dbReference>
<dbReference type="EC" id="7.1.1.2" evidence="4 17"/>
<dbReference type="GO" id="GO:0008137">
    <property type="term" value="F:NADH dehydrogenase (ubiquinone) activity"/>
    <property type="evidence" value="ECO:0007669"/>
    <property type="project" value="UniProtKB-EC"/>
</dbReference>
<dbReference type="PANTHER" id="PTHR11434:SF0">
    <property type="entry name" value="NADH-UBIQUINONE OXIDOREDUCTASE CHAIN 4L"/>
    <property type="match status" value="1"/>
</dbReference>
<feature type="transmembrane region" description="Helical" evidence="17">
    <location>
        <begin position="29"/>
        <end position="50"/>
    </location>
</feature>
<protein>
    <recommendedName>
        <fullName evidence="5 17">NADH-ubiquinone oxidoreductase chain 4L</fullName>
        <ecNumber evidence="4 17">7.1.1.2</ecNumber>
    </recommendedName>
</protein>
<keyword evidence="9 17" id="KW-1278">Translocase</keyword>
<dbReference type="GO" id="GO:0042773">
    <property type="term" value="P:ATP synthesis coupled electron transport"/>
    <property type="evidence" value="ECO:0007669"/>
    <property type="project" value="UniProtKB-UniRule"/>
</dbReference>
<dbReference type="Gene3D" id="1.10.287.3510">
    <property type="match status" value="1"/>
</dbReference>
<keyword evidence="11 17" id="KW-1133">Transmembrane helix</keyword>
<keyword evidence="13 17" id="KW-0830">Ubiquinone</keyword>
<dbReference type="Pfam" id="PF00420">
    <property type="entry name" value="Oxidored_q2"/>
    <property type="match status" value="1"/>
</dbReference>
<keyword evidence="15 17" id="KW-0472">Membrane</keyword>
<reference evidence="18" key="1">
    <citation type="journal article" date="2010" name="Nucleic Acids Res.">
        <title>Why barcode? High-throughput multiplex sequencing of mitochondrial genomes for molecular systematics.</title>
        <authorList>
            <person name="Timmermans M.J."/>
            <person name="Dodsworth S."/>
            <person name="Culverwell C.L."/>
            <person name="Bocak L."/>
            <person name="Ahrens D."/>
            <person name="Littlewood D.T."/>
            <person name="Pons J."/>
            <person name="Vogler A.P."/>
        </authorList>
    </citation>
    <scope>NUCLEOTIDE SEQUENCE</scope>
</reference>
<feature type="transmembrane region" description="Helical" evidence="17">
    <location>
        <begin position="56"/>
        <end position="81"/>
    </location>
</feature>
<evidence type="ECO:0000256" key="17">
    <source>
        <dbReference type="RuleBase" id="RU004419"/>
    </source>
</evidence>
<dbReference type="InterPro" id="IPR001133">
    <property type="entry name" value="NADH_UbQ_OxRdtase_chain4L/K"/>
</dbReference>
<dbReference type="PANTHER" id="PTHR11434">
    <property type="entry name" value="NADH-UBIQUINONE OXIDOREDUCTASE SUBUNIT ND4L"/>
    <property type="match status" value="1"/>
</dbReference>
<evidence type="ECO:0000256" key="8">
    <source>
        <dbReference type="ARBA" id="ARBA00022692"/>
    </source>
</evidence>
<keyword evidence="14 17" id="KW-0496">Mitochondrion</keyword>
<dbReference type="GO" id="GO:0030964">
    <property type="term" value="C:NADH dehydrogenase complex"/>
    <property type="evidence" value="ECO:0007669"/>
    <property type="project" value="TreeGrafter"/>
</dbReference>
<keyword evidence="8 17" id="KW-0812">Transmembrane</keyword>
<organism evidence="18">
    <name type="scientific">Lycus dentipes</name>
    <dbReference type="NCBI Taxonomy" id="908259"/>
    <lineage>
        <taxon>Eukaryota</taxon>
        <taxon>Metazoa</taxon>
        <taxon>Ecdysozoa</taxon>
        <taxon>Arthropoda</taxon>
        <taxon>Hexapoda</taxon>
        <taxon>Insecta</taxon>
        <taxon>Pterygota</taxon>
        <taxon>Neoptera</taxon>
        <taxon>Endopterygota</taxon>
        <taxon>Coleoptera</taxon>
        <taxon>Polyphaga</taxon>
        <taxon>Elateriformia</taxon>
        <taxon>Elateroidea</taxon>
        <taxon>Lycidae</taxon>
        <taxon>Lycinae</taxon>
        <taxon>Lycus</taxon>
    </lineage>
</organism>
<evidence type="ECO:0000256" key="11">
    <source>
        <dbReference type="ARBA" id="ARBA00022989"/>
    </source>
</evidence>
<feature type="transmembrane region" description="Helical" evidence="17">
    <location>
        <begin position="6"/>
        <end position="22"/>
    </location>
</feature>
<proteinExistence type="inferred from homology"/>
<evidence type="ECO:0000256" key="5">
    <source>
        <dbReference type="ARBA" id="ARBA00016612"/>
    </source>
</evidence>
<comment type="similarity">
    <text evidence="3 17">Belongs to the complex I subunit 4L family.</text>
</comment>
<evidence type="ECO:0000256" key="10">
    <source>
        <dbReference type="ARBA" id="ARBA00022982"/>
    </source>
</evidence>
<comment type="function">
    <text evidence="1">Core subunit of the mitochondrial membrane respiratory chain NADH dehydrogenase (Complex I) that is believed to belong to the minimal assembly required for catalysis. Complex I functions in the transfer of electrons from NADH to the respiratory chain. The immediate electron acceptor for the enzyme is believed to be ubiquinone.</text>
</comment>
<gene>
    <name evidence="18" type="primary">ND4L</name>
</gene>
<evidence type="ECO:0000256" key="16">
    <source>
        <dbReference type="ARBA" id="ARBA00049551"/>
    </source>
</evidence>
<comment type="function">
    <text evidence="17">Core subunit of the mitochondrial membrane respiratory chain NADH dehydrogenase (Complex I) which catalyzes electron transfer from NADH through the respiratory chain, using ubiquinone as an electron acceptor.</text>
</comment>
<comment type="subcellular location">
    <subcellularLocation>
        <location evidence="17">Mitochondrion inner membrane</location>
        <topology evidence="17">Multi-pass membrane protein</topology>
    </subcellularLocation>
    <subcellularLocation>
        <location evidence="2">Mitochondrion membrane</location>
        <topology evidence="2">Multi-pass membrane protein</topology>
    </subcellularLocation>
</comment>
<keyword evidence="17" id="KW-0999">Mitochondrion inner membrane</keyword>
<keyword evidence="12 17" id="KW-0520">NAD</keyword>
<evidence type="ECO:0000256" key="2">
    <source>
        <dbReference type="ARBA" id="ARBA00004225"/>
    </source>
</evidence>
<keyword evidence="7 17" id="KW-0679">Respiratory chain</keyword>
<dbReference type="GO" id="GO:0005743">
    <property type="term" value="C:mitochondrial inner membrane"/>
    <property type="evidence" value="ECO:0007669"/>
    <property type="project" value="UniProtKB-SubCell"/>
</dbReference>
<evidence type="ECO:0000256" key="14">
    <source>
        <dbReference type="ARBA" id="ARBA00023128"/>
    </source>
</evidence>
<evidence type="ECO:0000313" key="18">
    <source>
        <dbReference type="EMBL" id="ADO60524.1"/>
    </source>
</evidence>
<evidence type="ECO:0000256" key="9">
    <source>
        <dbReference type="ARBA" id="ARBA00022967"/>
    </source>
</evidence>
<evidence type="ECO:0000256" key="3">
    <source>
        <dbReference type="ARBA" id="ARBA00010519"/>
    </source>
</evidence>
<evidence type="ECO:0000256" key="15">
    <source>
        <dbReference type="ARBA" id="ARBA00023136"/>
    </source>
</evidence>
<name>E3VT86_9COLE</name>
<dbReference type="AlphaFoldDB" id="E3VT86"/>
<evidence type="ECO:0000256" key="13">
    <source>
        <dbReference type="ARBA" id="ARBA00023075"/>
    </source>
</evidence>
<keyword evidence="6 17" id="KW-0813">Transport</keyword>
<evidence type="ECO:0000256" key="6">
    <source>
        <dbReference type="ARBA" id="ARBA00022448"/>
    </source>
</evidence>